<evidence type="ECO:0000313" key="1">
    <source>
        <dbReference type="Proteomes" id="UP000887569"/>
    </source>
</evidence>
<evidence type="ECO:0000313" key="3">
    <source>
        <dbReference type="WBParaSite" id="PgR073_g038_t12"/>
    </source>
</evidence>
<proteinExistence type="predicted"/>
<accession>A0A915C0V3</accession>
<dbReference type="Proteomes" id="UP000887569">
    <property type="component" value="Unplaced"/>
</dbReference>
<keyword evidence="1" id="KW-1185">Reference proteome</keyword>
<protein>
    <submittedName>
        <fullName evidence="2 3">Ras guanyl-releasing protein 3</fullName>
    </submittedName>
</protein>
<sequence>MLMDDSHASRNDIESILLAPLLGAFMRAFAYDDFIYEVFCCGIAFVPKRSIIALLPIYVHLTASLTLPPVNINAFRNSFRPRCFLYFVLVRNTVGTLKRSVVSRDTL</sequence>
<evidence type="ECO:0000313" key="2">
    <source>
        <dbReference type="WBParaSite" id="PgR073_g038_t11"/>
    </source>
</evidence>
<dbReference type="WBParaSite" id="PgR073_g038_t11">
    <property type="protein sequence ID" value="PgR073_g038_t11"/>
    <property type="gene ID" value="PgR073_g038"/>
</dbReference>
<dbReference type="AlphaFoldDB" id="A0A915C0V3"/>
<organism evidence="1 2">
    <name type="scientific">Parascaris univalens</name>
    <name type="common">Nematode worm</name>
    <dbReference type="NCBI Taxonomy" id="6257"/>
    <lineage>
        <taxon>Eukaryota</taxon>
        <taxon>Metazoa</taxon>
        <taxon>Ecdysozoa</taxon>
        <taxon>Nematoda</taxon>
        <taxon>Chromadorea</taxon>
        <taxon>Rhabditida</taxon>
        <taxon>Spirurina</taxon>
        <taxon>Ascaridomorpha</taxon>
        <taxon>Ascaridoidea</taxon>
        <taxon>Ascarididae</taxon>
        <taxon>Parascaris</taxon>
    </lineage>
</organism>
<dbReference type="WBParaSite" id="PgR073_g038_t12">
    <property type="protein sequence ID" value="PgR073_g038_t12"/>
    <property type="gene ID" value="PgR073_g038"/>
</dbReference>
<reference evidence="2 3" key="1">
    <citation type="submission" date="2022-11" db="UniProtKB">
        <authorList>
            <consortium name="WormBaseParasite"/>
        </authorList>
    </citation>
    <scope>IDENTIFICATION</scope>
</reference>
<name>A0A915C0V3_PARUN</name>